<evidence type="ECO:0000313" key="3">
    <source>
        <dbReference type="RefSeq" id="XP_021828758.1"/>
    </source>
</evidence>
<reference evidence="3" key="1">
    <citation type="submission" date="2025-08" db="UniProtKB">
        <authorList>
            <consortium name="RefSeq"/>
        </authorList>
    </citation>
    <scope>IDENTIFICATION</scope>
</reference>
<dbReference type="Gene3D" id="2.40.128.20">
    <property type="match status" value="1"/>
</dbReference>
<accession>A0A6P5TMB1</accession>
<dbReference type="PANTHER" id="PTHR33970:SF2">
    <property type="entry name" value="OS01G0716400 PROTEIN"/>
    <property type="match status" value="1"/>
</dbReference>
<feature type="domain" description="VDE lipocalin" evidence="1">
    <location>
        <begin position="207"/>
        <end position="457"/>
    </location>
</feature>
<organism evidence="2 3">
    <name type="scientific">Prunus avium</name>
    <name type="common">Cherry</name>
    <name type="synonym">Cerasus avium</name>
    <dbReference type="NCBI Taxonomy" id="42229"/>
    <lineage>
        <taxon>Eukaryota</taxon>
        <taxon>Viridiplantae</taxon>
        <taxon>Streptophyta</taxon>
        <taxon>Embryophyta</taxon>
        <taxon>Tracheophyta</taxon>
        <taxon>Spermatophyta</taxon>
        <taxon>Magnoliopsida</taxon>
        <taxon>eudicotyledons</taxon>
        <taxon>Gunneridae</taxon>
        <taxon>Pentapetalae</taxon>
        <taxon>rosids</taxon>
        <taxon>fabids</taxon>
        <taxon>Rosales</taxon>
        <taxon>Rosaceae</taxon>
        <taxon>Amygdaloideae</taxon>
        <taxon>Amygdaleae</taxon>
        <taxon>Prunus</taxon>
    </lineage>
</organism>
<gene>
    <name evidence="3" type="primary">LOC110769146</name>
</gene>
<dbReference type="InterPro" id="IPR012674">
    <property type="entry name" value="Calycin"/>
</dbReference>
<protein>
    <submittedName>
        <fullName evidence="3">Uncharacterized protein LOC110769146 isoform X2</fullName>
    </submittedName>
</protein>
<keyword evidence="2" id="KW-1185">Reference proteome</keyword>
<evidence type="ECO:0000259" key="1">
    <source>
        <dbReference type="Pfam" id="PF07137"/>
    </source>
</evidence>
<dbReference type="RefSeq" id="XP_021828758.1">
    <property type="nucleotide sequence ID" value="XM_021973066.1"/>
</dbReference>
<dbReference type="Pfam" id="PF07137">
    <property type="entry name" value="VDE"/>
    <property type="match status" value="1"/>
</dbReference>
<dbReference type="GO" id="GO:0046422">
    <property type="term" value="F:violaxanthin de-epoxidase activity"/>
    <property type="evidence" value="ECO:0007669"/>
    <property type="project" value="InterPro"/>
</dbReference>
<dbReference type="PANTHER" id="PTHR33970">
    <property type="entry name" value="VIOLAXANTHIN DE-EPOXIDASE, CHLOROPLASTIC-RELATED"/>
    <property type="match status" value="1"/>
</dbReference>
<sequence>MALEAPPPPSIQSKTKFQLNRRFAASAAGFLRPEGQQRAAHFPSSPFSVQKTSYRTPSPILAAAVKERKAGAVTESASKPVRIVALVGQGTLSPLKGTPWEEVMLHTAKRLKWVDEAYEMLVFTDDICQSGGSYIHKETKGHIFGKIFDTSQSKDSESVEVVQTVSQAWDRHNTDDIRFCLLVVINAYIRPVPILKNLRSKGLSTLSCMVKNCGPQILNCLLDPNCRKALQCLNQCSPVDQVCNYRCIASYESPNLEAFSLCVLQKNNCLGLDAKIPDKPYVPPMVKFQGKDMCHETAEDLFVGWLGSLNWSWRVVAGQNPAYDQFPCQYQLFYRGKARGSFWYEPVFQVRTLEGKMVWRRRKYRVKRSKIPGTFNFSVLDNGVVSNEFWTVVDVPDDLSWGLFYYSGAARAAGQCYTGAVLVSPNGAYPNDVHKGRLAAALEKCGIKDWELYTVNNSSCLNPPLGIPEGSRLHSVIQVKNQKGISMVGLADA</sequence>
<dbReference type="AlphaFoldDB" id="A0A6P5TMB1"/>
<evidence type="ECO:0000313" key="2">
    <source>
        <dbReference type="Proteomes" id="UP000515124"/>
    </source>
</evidence>
<dbReference type="GO" id="GO:0010028">
    <property type="term" value="P:xanthophyll cycle"/>
    <property type="evidence" value="ECO:0007669"/>
    <property type="project" value="InterPro"/>
</dbReference>
<dbReference type="InterPro" id="IPR044682">
    <property type="entry name" value="VDE"/>
</dbReference>
<dbReference type="InterPro" id="IPR010788">
    <property type="entry name" value="VDE_dom"/>
</dbReference>
<proteinExistence type="predicted"/>
<dbReference type="Proteomes" id="UP000515124">
    <property type="component" value="Unplaced"/>
</dbReference>
<dbReference type="GeneID" id="110769146"/>
<name>A0A6P5TMB1_PRUAV</name>